<dbReference type="Pfam" id="PF15915">
    <property type="entry name" value="BAT"/>
    <property type="match status" value="1"/>
</dbReference>
<dbReference type="InterPro" id="IPR031803">
    <property type="entry name" value="BAT_GAF/HTH-assoc"/>
</dbReference>
<dbReference type="PANTHER" id="PTHR34236:SF1">
    <property type="entry name" value="DIMETHYL SULFOXIDE REDUCTASE TRANSCRIPTIONAL ACTIVATOR"/>
    <property type="match status" value="1"/>
</dbReference>
<sequence>MTRDGGDEFLTTTEYERLRRATETYREDLIVALAGRVGLRPSELTRIRPADLCDHDHDGDRFFFLTVPEGDDETREAYVPRAIAHDLQKYRAANDIDTGDPFIAVSPRRVQMIVSDVADRVDGPCDVTCRDLRKHFAWRHLVEEHVDPRVVQSVGGWKRLDSLTQYYPTPTTATIIDAFTTQPPTRSGHRRGRPGRPDSRIPAPESRRTDRLACMEALGRALTEASTDEDVRAAACDQLADLYRGVWLCDERGATRASVTPPRTTDDHAENGNSKRDTDGATDNDDESDVPGAILDATDALDGAESGAVTVVDASSVAADIGGVLSGCSFAVAPLESSETVHGVVCVAGDSFRSADRTLLADAGRRIGLTLTSIERKRLLLTDTGVALSLRSTDSSVFLVAASAELDCQFSLDGVVPIEEHSLLYFVTASGAAVSEVLDRVTDAEAVEDARLIRDYGEDALFEFTVSGESLATILIERGGNVRELSAQSGMLDVSGVFSRHADVRSVVEAVEDVFPETDLCSKREVEVPTQGGVRVQQSVQDRLTERQRTVLRAAYLAGYFEWPRGSTAEELASSMGVSSPTLHNHLRKAQQKLLDSVFEETDPALDETE</sequence>
<dbReference type="Pfam" id="PF00589">
    <property type="entry name" value="Phage_integrase"/>
    <property type="match status" value="1"/>
</dbReference>
<dbReference type="eggNOG" id="arCOG02279">
    <property type="taxonomic scope" value="Archaea"/>
</dbReference>
<evidence type="ECO:0000256" key="4">
    <source>
        <dbReference type="SAM" id="MobiDB-lite"/>
    </source>
</evidence>
<reference evidence="8" key="2">
    <citation type="submission" date="2016-11" db="EMBL/GenBank/DDBJ databases">
        <authorList>
            <person name="Varghese N."/>
            <person name="Submissions S."/>
        </authorList>
    </citation>
    <scope>NUCLEOTIDE SEQUENCE [LARGE SCALE GENOMIC DNA]</scope>
    <source>
        <strain evidence="8">DX253</strain>
    </source>
</reference>
<dbReference type="eggNOG" id="arCOG02282">
    <property type="taxonomic scope" value="Archaea"/>
</dbReference>
<feature type="compositionally biased region" description="Basic and acidic residues" evidence="4">
    <location>
        <begin position="264"/>
        <end position="279"/>
    </location>
</feature>
<dbReference type="Gene3D" id="1.10.443.10">
    <property type="entry name" value="Intergrase catalytic core"/>
    <property type="match status" value="1"/>
</dbReference>
<dbReference type="AlphaFoldDB" id="E7QWP3"/>
<dbReference type="InterPro" id="IPR007050">
    <property type="entry name" value="HTH_bacterioopsin"/>
</dbReference>
<proteinExistence type="predicted"/>
<feature type="compositionally biased region" description="Basic and acidic residues" evidence="4">
    <location>
        <begin position="195"/>
        <end position="210"/>
    </location>
</feature>
<dbReference type="InterPro" id="IPR011010">
    <property type="entry name" value="DNA_brk_join_enz"/>
</dbReference>
<dbReference type="RefSeq" id="WP_007981506.1">
    <property type="nucleotide sequence ID" value="NZ_AEMG01000018.1"/>
</dbReference>
<dbReference type="PANTHER" id="PTHR34236">
    <property type="entry name" value="DIMETHYL SULFOXIDE REDUCTASE TRANSCRIPTIONAL ACTIVATOR"/>
    <property type="match status" value="1"/>
</dbReference>
<dbReference type="InterPro" id="IPR002104">
    <property type="entry name" value="Integrase_catalytic"/>
</dbReference>
<gene>
    <name evidence="7" type="ORF">SAMN05444342_3646</name>
    <name evidence="6" type="ORF">ZOD2009_16156</name>
</gene>
<evidence type="ECO:0000313" key="8">
    <source>
        <dbReference type="Proteomes" id="UP000184203"/>
    </source>
</evidence>
<feature type="domain" description="Tyr recombinase" evidence="5">
    <location>
        <begin position="5"/>
        <end position="180"/>
    </location>
</feature>
<dbReference type="SUPFAM" id="SSF88659">
    <property type="entry name" value="Sigma3 and sigma4 domains of RNA polymerase sigma factors"/>
    <property type="match status" value="1"/>
</dbReference>
<dbReference type="Proteomes" id="UP000003751">
    <property type="component" value="Unassembled WGS sequence"/>
</dbReference>
<dbReference type="CDD" id="cd00397">
    <property type="entry name" value="DNA_BRE_C"/>
    <property type="match status" value="1"/>
</dbReference>
<evidence type="ECO:0000259" key="5">
    <source>
        <dbReference type="PROSITE" id="PS51898"/>
    </source>
</evidence>
<reference evidence="7" key="3">
    <citation type="submission" date="2016-11" db="EMBL/GenBank/DDBJ databases">
        <authorList>
            <person name="Jaros S."/>
            <person name="Januszkiewicz K."/>
            <person name="Wedrychowicz H."/>
        </authorList>
    </citation>
    <scope>NUCLEOTIDE SEQUENCE [LARGE SCALE GENOMIC DNA]</scope>
    <source>
        <strain evidence="7">DX253</strain>
    </source>
</reference>
<keyword evidence="8" id="KW-1185">Reference proteome</keyword>
<dbReference type="GO" id="GO:0003677">
    <property type="term" value="F:DNA binding"/>
    <property type="evidence" value="ECO:0007669"/>
    <property type="project" value="InterPro"/>
</dbReference>
<dbReference type="InterPro" id="IPR013762">
    <property type="entry name" value="Integrase-like_cat_sf"/>
</dbReference>
<keyword evidence="2" id="KW-0804">Transcription</keyword>
<evidence type="ECO:0000256" key="1">
    <source>
        <dbReference type="ARBA" id="ARBA00023015"/>
    </source>
</evidence>
<keyword evidence="1" id="KW-0805">Transcription regulation</keyword>
<organism evidence="6">
    <name type="scientific">Haladaptatus paucihalophilus DX253</name>
    <dbReference type="NCBI Taxonomy" id="797209"/>
    <lineage>
        <taxon>Archaea</taxon>
        <taxon>Methanobacteriati</taxon>
        <taxon>Methanobacteriota</taxon>
        <taxon>Stenosarchaea group</taxon>
        <taxon>Halobacteria</taxon>
        <taxon>Halobacteriales</taxon>
        <taxon>Haladaptataceae</taxon>
        <taxon>Haladaptatus</taxon>
    </lineage>
</organism>
<feature type="region of interest" description="Disordered" evidence="4">
    <location>
        <begin position="255"/>
        <end position="292"/>
    </location>
</feature>
<dbReference type="Pfam" id="PF04967">
    <property type="entry name" value="HTH_10"/>
    <property type="match status" value="1"/>
</dbReference>
<dbReference type="STRING" id="797209.GCA_000376445_04126"/>
<dbReference type="InterPro" id="IPR036388">
    <property type="entry name" value="WH-like_DNA-bd_sf"/>
</dbReference>
<dbReference type="PROSITE" id="PS51898">
    <property type="entry name" value="TYR_RECOMBINASE"/>
    <property type="match status" value="1"/>
</dbReference>
<keyword evidence="3" id="KW-0233">DNA recombination</keyword>
<reference evidence="6" key="1">
    <citation type="journal article" date="2014" name="ISME J.">
        <title>Trehalose/2-sulfotrehalose biosynthesis and glycine-betaine uptake are widely spread mechanisms for osmoadaptation in the Halobacteriales.</title>
        <authorList>
            <person name="Youssef N.H."/>
            <person name="Savage-Ashlock K.N."/>
            <person name="McCully A.L."/>
            <person name="Luedtke B."/>
            <person name="Shaw E.I."/>
            <person name="Hoff W.D."/>
            <person name="Elshahed M.S."/>
        </authorList>
    </citation>
    <scope>NUCLEOTIDE SEQUENCE [LARGE SCALE GENOMIC DNA]</scope>
    <source>
        <strain evidence="6">DX253</strain>
    </source>
</reference>
<name>E7QWP3_HALPU</name>
<dbReference type="Proteomes" id="UP000184203">
    <property type="component" value="Unassembled WGS sequence"/>
</dbReference>
<dbReference type="GO" id="GO:0006310">
    <property type="term" value="P:DNA recombination"/>
    <property type="evidence" value="ECO:0007669"/>
    <property type="project" value="UniProtKB-KW"/>
</dbReference>
<evidence type="ECO:0000256" key="2">
    <source>
        <dbReference type="ARBA" id="ARBA00023163"/>
    </source>
</evidence>
<dbReference type="OrthoDB" id="234125at2157"/>
<dbReference type="EMBL" id="AEMG01000018">
    <property type="protein sequence ID" value="EFW91139.1"/>
    <property type="molecule type" value="Genomic_DNA"/>
</dbReference>
<dbReference type="Gene3D" id="1.10.10.10">
    <property type="entry name" value="Winged helix-like DNA-binding domain superfamily/Winged helix DNA-binding domain"/>
    <property type="match status" value="1"/>
</dbReference>
<dbReference type="EMBL" id="FRAN01000006">
    <property type="protein sequence ID" value="SHL36133.1"/>
    <property type="molecule type" value="Genomic_DNA"/>
</dbReference>
<feature type="compositionally biased region" description="Acidic residues" evidence="4">
    <location>
        <begin position="280"/>
        <end position="289"/>
    </location>
</feature>
<dbReference type="GO" id="GO:0015074">
    <property type="term" value="P:DNA integration"/>
    <property type="evidence" value="ECO:0007669"/>
    <property type="project" value="InterPro"/>
</dbReference>
<protein>
    <submittedName>
        <fullName evidence="6">Bacterio-opsin activator-like protein</fullName>
    </submittedName>
</protein>
<evidence type="ECO:0000256" key="3">
    <source>
        <dbReference type="ARBA" id="ARBA00023172"/>
    </source>
</evidence>
<evidence type="ECO:0000313" key="6">
    <source>
        <dbReference type="EMBL" id="EFW91139.1"/>
    </source>
</evidence>
<dbReference type="InterPro" id="IPR013324">
    <property type="entry name" value="RNA_pol_sigma_r3/r4-like"/>
</dbReference>
<dbReference type="SUPFAM" id="SSF56349">
    <property type="entry name" value="DNA breaking-rejoining enzymes"/>
    <property type="match status" value="1"/>
</dbReference>
<evidence type="ECO:0000313" key="7">
    <source>
        <dbReference type="EMBL" id="SHL36133.1"/>
    </source>
</evidence>
<accession>E7QWP3</accession>
<dbReference type="PATRIC" id="fig|797209.4.peg.3164"/>
<feature type="region of interest" description="Disordered" evidence="4">
    <location>
        <begin position="179"/>
        <end position="210"/>
    </location>
</feature>